<gene>
    <name evidence="1" type="ORF">LTRI10_LOCUS11869</name>
</gene>
<dbReference type="Proteomes" id="UP001497516">
    <property type="component" value="Chromosome 2"/>
</dbReference>
<keyword evidence="2" id="KW-1185">Reference proteome</keyword>
<proteinExistence type="predicted"/>
<protein>
    <submittedName>
        <fullName evidence="1">Uncharacterized protein</fullName>
    </submittedName>
</protein>
<evidence type="ECO:0000313" key="1">
    <source>
        <dbReference type="EMBL" id="CAL1369059.1"/>
    </source>
</evidence>
<dbReference type="AlphaFoldDB" id="A0AAV2D721"/>
<dbReference type="EMBL" id="OZ034815">
    <property type="protein sequence ID" value="CAL1369059.1"/>
    <property type="molecule type" value="Genomic_DNA"/>
</dbReference>
<sequence length="118" mass="13908">MSLSRLSLITFNIKWEELKAPTTIEPKSTRMATRHEAIPEGYCECSPRALDEIIRNLEHQLFFPRNHHRDQNHEFRDYDHRPPEIGGIDGLRGFKLNIPSFQGGLNPTDYLDWKRKLH</sequence>
<evidence type="ECO:0000313" key="2">
    <source>
        <dbReference type="Proteomes" id="UP001497516"/>
    </source>
</evidence>
<reference evidence="1 2" key="1">
    <citation type="submission" date="2024-04" db="EMBL/GenBank/DDBJ databases">
        <authorList>
            <person name="Fracassetti M."/>
        </authorList>
    </citation>
    <scope>NUCLEOTIDE SEQUENCE [LARGE SCALE GENOMIC DNA]</scope>
</reference>
<name>A0AAV2D721_9ROSI</name>
<organism evidence="1 2">
    <name type="scientific">Linum trigynum</name>
    <dbReference type="NCBI Taxonomy" id="586398"/>
    <lineage>
        <taxon>Eukaryota</taxon>
        <taxon>Viridiplantae</taxon>
        <taxon>Streptophyta</taxon>
        <taxon>Embryophyta</taxon>
        <taxon>Tracheophyta</taxon>
        <taxon>Spermatophyta</taxon>
        <taxon>Magnoliopsida</taxon>
        <taxon>eudicotyledons</taxon>
        <taxon>Gunneridae</taxon>
        <taxon>Pentapetalae</taxon>
        <taxon>rosids</taxon>
        <taxon>fabids</taxon>
        <taxon>Malpighiales</taxon>
        <taxon>Linaceae</taxon>
        <taxon>Linum</taxon>
    </lineage>
</organism>
<accession>A0AAV2D721</accession>